<feature type="signal peptide" evidence="1">
    <location>
        <begin position="1"/>
        <end position="21"/>
    </location>
</feature>
<evidence type="ECO:0008006" key="4">
    <source>
        <dbReference type="Google" id="ProtNLM"/>
    </source>
</evidence>
<protein>
    <recommendedName>
        <fullName evidence="4">Secreted protein</fullName>
    </recommendedName>
</protein>
<sequence length="87" mass="9876">MFLKMLSEMLVFCEILNSLNCSRSANNTCKDSSVISGQLWTSTSIKDLHFSTSSRIDWSLMLAQSDTLTLFNMLQFLTMFKKAPLVI</sequence>
<dbReference type="EMBL" id="JAEUBG010001129">
    <property type="protein sequence ID" value="KAH3686918.1"/>
    <property type="molecule type" value="Genomic_DNA"/>
</dbReference>
<evidence type="ECO:0000313" key="3">
    <source>
        <dbReference type="Proteomes" id="UP000774326"/>
    </source>
</evidence>
<feature type="chain" id="PRO_5040229003" description="Secreted protein" evidence="1">
    <location>
        <begin position="22"/>
        <end position="87"/>
    </location>
</feature>
<name>A0A9P8Q9R0_WICPI</name>
<gene>
    <name evidence="2" type="ORF">WICPIJ_002079</name>
</gene>
<reference evidence="2" key="1">
    <citation type="journal article" date="2021" name="Open Biol.">
        <title>Shared evolutionary footprints suggest mitochondrial oxidative damage underlies multiple complex I losses in fungi.</title>
        <authorList>
            <person name="Schikora-Tamarit M.A."/>
            <person name="Marcet-Houben M."/>
            <person name="Nosek J."/>
            <person name="Gabaldon T."/>
        </authorList>
    </citation>
    <scope>NUCLEOTIDE SEQUENCE</scope>
    <source>
        <strain evidence="2">CBS2887</strain>
    </source>
</reference>
<accession>A0A9P8Q9R0</accession>
<keyword evidence="3" id="KW-1185">Reference proteome</keyword>
<organism evidence="2 3">
    <name type="scientific">Wickerhamomyces pijperi</name>
    <name type="common">Yeast</name>
    <name type="synonym">Pichia pijperi</name>
    <dbReference type="NCBI Taxonomy" id="599730"/>
    <lineage>
        <taxon>Eukaryota</taxon>
        <taxon>Fungi</taxon>
        <taxon>Dikarya</taxon>
        <taxon>Ascomycota</taxon>
        <taxon>Saccharomycotina</taxon>
        <taxon>Saccharomycetes</taxon>
        <taxon>Phaffomycetales</taxon>
        <taxon>Wickerhamomycetaceae</taxon>
        <taxon>Wickerhamomyces</taxon>
    </lineage>
</organism>
<dbReference type="AlphaFoldDB" id="A0A9P8Q9R0"/>
<proteinExistence type="predicted"/>
<reference evidence="2" key="2">
    <citation type="submission" date="2021-01" db="EMBL/GenBank/DDBJ databases">
        <authorList>
            <person name="Schikora-Tamarit M.A."/>
        </authorList>
    </citation>
    <scope>NUCLEOTIDE SEQUENCE</scope>
    <source>
        <strain evidence="2">CBS2887</strain>
    </source>
</reference>
<comment type="caution">
    <text evidence="2">The sequence shown here is derived from an EMBL/GenBank/DDBJ whole genome shotgun (WGS) entry which is preliminary data.</text>
</comment>
<keyword evidence="1" id="KW-0732">Signal</keyword>
<evidence type="ECO:0000313" key="2">
    <source>
        <dbReference type="EMBL" id="KAH3686918.1"/>
    </source>
</evidence>
<evidence type="ECO:0000256" key="1">
    <source>
        <dbReference type="SAM" id="SignalP"/>
    </source>
</evidence>
<dbReference type="Proteomes" id="UP000774326">
    <property type="component" value="Unassembled WGS sequence"/>
</dbReference>